<keyword evidence="3" id="KW-0862">Zinc</keyword>
<dbReference type="VEuPathDB" id="AmoebaDB:NfTy_024830"/>
<evidence type="ECO:0000313" key="6">
    <source>
        <dbReference type="EMBL" id="KAF0985182.1"/>
    </source>
</evidence>
<evidence type="ECO:0000256" key="4">
    <source>
        <dbReference type="PROSITE-ProRule" id="PRU00601"/>
    </source>
</evidence>
<gene>
    <name evidence="6" type="ORF">FDP41_000221</name>
</gene>
<dbReference type="GO" id="GO:0008270">
    <property type="term" value="F:zinc ion binding"/>
    <property type="evidence" value="ECO:0007669"/>
    <property type="project" value="UniProtKB-KW"/>
</dbReference>
<comment type="caution">
    <text evidence="6">The sequence shown here is derived from an EMBL/GenBank/DDBJ whole genome shotgun (WGS) entry which is preliminary data.</text>
</comment>
<dbReference type="Proteomes" id="UP000444721">
    <property type="component" value="Unassembled WGS sequence"/>
</dbReference>
<dbReference type="PROSITE" id="PS51266">
    <property type="entry name" value="ZF_CHY"/>
    <property type="match status" value="1"/>
</dbReference>
<protein>
    <recommendedName>
        <fullName evidence="5">CHY-type domain-containing protein</fullName>
    </recommendedName>
</protein>
<evidence type="ECO:0000259" key="5">
    <source>
        <dbReference type="PROSITE" id="PS51266"/>
    </source>
</evidence>
<dbReference type="OrthoDB" id="10253329at2759"/>
<evidence type="ECO:0000313" key="7">
    <source>
        <dbReference type="Proteomes" id="UP000444721"/>
    </source>
</evidence>
<name>A0A6A5CDK5_NAEFO</name>
<evidence type="ECO:0000256" key="1">
    <source>
        <dbReference type="ARBA" id="ARBA00022723"/>
    </source>
</evidence>
<dbReference type="Pfam" id="PF05495">
    <property type="entry name" value="zf-CHY"/>
    <property type="match status" value="1"/>
</dbReference>
<keyword evidence="1" id="KW-0479">Metal-binding</keyword>
<dbReference type="InterPro" id="IPR008913">
    <property type="entry name" value="Znf_CHY"/>
</dbReference>
<dbReference type="InterPro" id="IPR037274">
    <property type="entry name" value="Znf_CHY_sf"/>
</dbReference>
<keyword evidence="7" id="KW-1185">Reference proteome</keyword>
<evidence type="ECO:0000256" key="3">
    <source>
        <dbReference type="ARBA" id="ARBA00022833"/>
    </source>
</evidence>
<sequence length="493" mass="55790">MNISNHHHSSSSSPQASSLAKDELLQLRSKYKFKVLSEKGKWPLQFSLLHIPDIDIKIDPSMDGLIFVFEITEMYPTKSDFDSCKLIRIENYTPTEKSPKLAPVMLQNMIQTCQKQLTKIIISNTSEMITKFMNWENANITTIILNGNMEYFTSYLAEGMHGISERRYQIDFSKYPKESINSEDQDDEIPELDFYSLDYPPPELLESNSSDTLLLLPAGCELKNASIFEMKQLSFIVKCDRCQNDCEMRELKAGQGVEKSCPKCAKTLSVCMKPFGMTESSLSTEGKKGNEIQAGCPFVYLETTNCTFLDIIPKGNILEVLCFNCSHGNQMKNLKIKSPNEMHCAYCHHLISIQLLQIQKKTVGEYLAMITHNAGQKYDDDSKSSAVVKKKKHKALKGIHPGAPLPLFGTCEHYKNSKRWFRFDCCGRAYPCDICHEKECEAAVSEQMAKKMICGYCSHEQGLSETCHFCKKNLIKKITDKSSAGGSSSFKKK</sequence>
<accession>A0A6A5CDK5</accession>
<dbReference type="EMBL" id="VFQX01000001">
    <property type="protein sequence ID" value="KAF0985182.1"/>
    <property type="molecule type" value="Genomic_DNA"/>
</dbReference>
<dbReference type="AlphaFoldDB" id="A0A6A5CDK5"/>
<evidence type="ECO:0000256" key="2">
    <source>
        <dbReference type="ARBA" id="ARBA00022771"/>
    </source>
</evidence>
<feature type="domain" description="CHY-type" evidence="5">
    <location>
        <begin position="404"/>
        <end position="472"/>
    </location>
</feature>
<dbReference type="GeneID" id="68107439"/>
<keyword evidence="2 4" id="KW-0863">Zinc-finger</keyword>
<organism evidence="6 7">
    <name type="scientific">Naegleria fowleri</name>
    <name type="common">Brain eating amoeba</name>
    <dbReference type="NCBI Taxonomy" id="5763"/>
    <lineage>
        <taxon>Eukaryota</taxon>
        <taxon>Discoba</taxon>
        <taxon>Heterolobosea</taxon>
        <taxon>Tetramitia</taxon>
        <taxon>Eutetramitia</taxon>
        <taxon>Vahlkampfiidae</taxon>
        <taxon>Naegleria</taxon>
    </lineage>
</organism>
<reference evidence="6 7" key="1">
    <citation type="journal article" date="2019" name="Sci. Rep.">
        <title>Nanopore sequencing improves the draft genome of the human pathogenic amoeba Naegleria fowleri.</title>
        <authorList>
            <person name="Liechti N."/>
            <person name="Schurch N."/>
            <person name="Bruggmann R."/>
            <person name="Wittwer M."/>
        </authorList>
    </citation>
    <scope>NUCLEOTIDE SEQUENCE [LARGE SCALE GENOMIC DNA]</scope>
    <source>
        <strain evidence="6 7">ATCC 30894</strain>
    </source>
</reference>
<dbReference type="SUPFAM" id="SSF161219">
    <property type="entry name" value="CHY zinc finger-like"/>
    <property type="match status" value="1"/>
</dbReference>
<dbReference type="VEuPathDB" id="AmoebaDB:FDP41_000221"/>
<dbReference type="RefSeq" id="XP_044569895.1">
    <property type="nucleotide sequence ID" value="XM_044705380.1"/>
</dbReference>
<dbReference type="OMA" id="ERRYQID"/>
<proteinExistence type="predicted"/>
<dbReference type="VEuPathDB" id="AmoebaDB:NF0060500"/>